<dbReference type="EMBL" id="AP026073">
    <property type="protein sequence ID" value="BDM69064.1"/>
    <property type="molecule type" value="Genomic_DNA"/>
</dbReference>
<feature type="transmembrane region" description="Helical" evidence="7">
    <location>
        <begin position="250"/>
        <end position="268"/>
    </location>
</feature>
<dbReference type="InterPro" id="IPR002293">
    <property type="entry name" value="AA/rel_permease1"/>
</dbReference>
<evidence type="ECO:0000256" key="2">
    <source>
        <dbReference type="ARBA" id="ARBA00022448"/>
    </source>
</evidence>
<dbReference type="PANTHER" id="PTHR45649">
    <property type="entry name" value="AMINO-ACID PERMEASE BAT1"/>
    <property type="match status" value="1"/>
</dbReference>
<protein>
    <submittedName>
        <fullName evidence="8">Amino acid permease</fullName>
    </submittedName>
</protein>
<feature type="transmembrane region" description="Helical" evidence="7">
    <location>
        <begin position="493"/>
        <end position="515"/>
    </location>
</feature>
<feature type="transmembrane region" description="Helical" evidence="7">
    <location>
        <begin position="57"/>
        <end position="81"/>
    </location>
</feature>
<organism evidence="8 9">
    <name type="scientific">Streptomyces nigrescens</name>
    <dbReference type="NCBI Taxonomy" id="1920"/>
    <lineage>
        <taxon>Bacteria</taxon>
        <taxon>Bacillati</taxon>
        <taxon>Actinomycetota</taxon>
        <taxon>Actinomycetes</taxon>
        <taxon>Kitasatosporales</taxon>
        <taxon>Streptomycetaceae</taxon>
        <taxon>Streptomyces</taxon>
    </lineage>
</organism>
<evidence type="ECO:0000313" key="9">
    <source>
        <dbReference type="Proteomes" id="UP001059597"/>
    </source>
</evidence>
<feature type="transmembrane region" description="Helical" evidence="7">
    <location>
        <begin position="339"/>
        <end position="364"/>
    </location>
</feature>
<dbReference type="PANTHER" id="PTHR45649:SF26">
    <property type="entry name" value="OS04G0435100 PROTEIN"/>
    <property type="match status" value="1"/>
</dbReference>
<proteinExistence type="predicted"/>
<keyword evidence="4 7" id="KW-1133">Transmembrane helix</keyword>
<accession>A0ABM7ZRR2</accession>
<comment type="subcellular location">
    <subcellularLocation>
        <location evidence="1">Membrane</location>
        <topology evidence="1">Multi-pass membrane protein</topology>
    </subcellularLocation>
</comment>
<evidence type="ECO:0000256" key="6">
    <source>
        <dbReference type="SAM" id="MobiDB-lite"/>
    </source>
</evidence>
<feature type="transmembrane region" description="Helical" evidence="7">
    <location>
        <begin position="211"/>
        <end position="230"/>
    </location>
</feature>
<feature type="transmembrane region" description="Helical" evidence="7">
    <location>
        <begin position="87"/>
        <end position="110"/>
    </location>
</feature>
<dbReference type="Proteomes" id="UP001059597">
    <property type="component" value="Chromosome"/>
</dbReference>
<name>A0ABM7ZRR2_STRNI</name>
<keyword evidence="9" id="KW-1185">Reference proteome</keyword>
<keyword evidence="5 7" id="KW-0472">Membrane</keyword>
<feature type="transmembrane region" description="Helical" evidence="7">
    <location>
        <begin position="289"/>
        <end position="311"/>
    </location>
</feature>
<reference evidence="8" key="1">
    <citation type="submission" date="2022-06" db="EMBL/GenBank/DDBJ databases">
        <title>Complete genome sequence of Streptomyces nigrescens HEK616.</title>
        <authorList>
            <person name="Asamizu S."/>
            <person name="Onaka H."/>
        </authorList>
    </citation>
    <scope>NUCLEOTIDE SEQUENCE</scope>
    <source>
        <strain evidence="8">HEK616</strain>
    </source>
</reference>
<sequence length="549" mass="57934">MSSPDAPSARTAAQSGTAQTGTAQTGTAPPAAGPEPDDTGLTEFGYRPELQRTLGNFHTFAAGISYISILTGTFQLFYFGYGIGGPAYWWSWPLVFAGQLMIALSFAELAARHPVAGSVYNWAKKLGNPHIGWLAGWMMLVASIVSLAAVALAYQLTLPKISAAFQFIGDGTGTYDTATNGVLLAAVLILFTTLVNAFGVKLMARINTAGVFIELIATVVLIVLFAVHVVRGPGVVLQTHHAGDGQHLGYLGAFLTASLASAYVMYGFDTAASLGEESLDPSRNAPRAILRALIASFVLGGLILLLAMMSVSSLNGQGLSTDGLQYVVLDVLGDTGGKAMLWCVLIAVTVCALAVHTAAIRLAFAMSRDNNLPAASLMAKVSPRFRTPVLPAVIVGVLSLGVLLLNIRQPQIFSVVTSIGIIMIYLAYLLVTAPMLIARLRGRWTPAGGGRFTLGRWGLPVNVLAVLWGAGMIVNLAWPRDAVYNATPPHHWYLRYGAVLFVGAVAVGGFAYYWCVQRHRTGVLAEHAATTEPTTTGTTDAPVTLAATD</sequence>
<feature type="transmembrane region" description="Helical" evidence="7">
    <location>
        <begin position="385"/>
        <end position="406"/>
    </location>
</feature>
<dbReference type="Pfam" id="PF13520">
    <property type="entry name" value="AA_permease_2"/>
    <property type="match status" value="1"/>
</dbReference>
<keyword evidence="2" id="KW-0813">Transport</keyword>
<feature type="compositionally biased region" description="Low complexity" evidence="6">
    <location>
        <begin position="11"/>
        <end position="30"/>
    </location>
</feature>
<dbReference type="PIRSF" id="PIRSF006060">
    <property type="entry name" value="AA_transporter"/>
    <property type="match status" value="1"/>
</dbReference>
<feature type="transmembrane region" description="Helical" evidence="7">
    <location>
        <begin position="131"/>
        <end position="157"/>
    </location>
</feature>
<feature type="region of interest" description="Disordered" evidence="6">
    <location>
        <begin position="1"/>
        <end position="43"/>
    </location>
</feature>
<gene>
    <name evidence="8" type="ORF">HEK616_25510</name>
</gene>
<dbReference type="RefSeq" id="WP_261953000.1">
    <property type="nucleotide sequence ID" value="NZ_AP026073.1"/>
</dbReference>
<evidence type="ECO:0000256" key="1">
    <source>
        <dbReference type="ARBA" id="ARBA00004141"/>
    </source>
</evidence>
<feature type="transmembrane region" description="Helical" evidence="7">
    <location>
        <begin position="177"/>
        <end position="199"/>
    </location>
</feature>
<evidence type="ECO:0000256" key="7">
    <source>
        <dbReference type="SAM" id="Phobius"/>
    </source>
</evidence>
<evidence type="ECO:0000313" key="8">
    <source>
        <dbReference type="EMBL" id="BDM69064.1"/>
    </source>
</evidence>
<dbReference type="Gene3D" id="1.20.1740.10">
    <property type="entry name" value="Amino acid/polyamine transporter I"/>
    <property type="match status" value="1"/>
</dbReference>
<feature type="transmembrane region" description="Helical" evidence="7">
    <location>
        <begin position="459"/>
        <end position="478"/>
    </location>
</feature>
<keyword evidence="3 7" id="KW-0812">Transmembrane</keyword>
<evidence type="ECO:0000256" key="5">
    <source>
        <dbReference type="ARBA" id="ARBA00023136"/>
    </source>
</evidence>
<evidence type="ECO:0000256" key="3">
    <source>
        <dbReference type="ARBA" id="ARBA00022692"/>
    </source>
</evidence>
<evidence type="ECO:0000256" key="4">
    <source>
        <dbReference type="ARBA" id="ARBA00022989"/>
    </source>
</evidence>
<feature type="transmembrane region" description="Helical" evidence="7">
    <location>
        <begin position="412"/>
        <end position="438"/>
    </location>
</feature>